<organism evidence="3 4">
    <name type="scientific">Diaporthe vaccinii</name>
    <dbReference type="NCBI Taxonomy" id="105482"/>
    <lineage>
        <taxon>Eukaryota</taxon>
        <taxon>Fungi</taxon>
        <taxon>Dikarya</taxon>
        <taxon>Ascomycota</taxon>
        <taxon>Pezizomycotina</taxon>
        <taxon>Sordariomycetes</taxon>
        <taxon>Sordariomycetidae</taxon>
        <taxon>Diaporthales</taxon>
        <taxon>Diaporthaceae</taxon>
        <taxon>Diaporthe</taxon>
        <taxon>Diaporthe eres species complex</taxon>
    </lineage>
</organism>
<name>A0ABR4ESW0_9PEZI</name>
<evidence type="ECO:0000256" key="2">
    <source>
        <dbReference type="RuleBase" id="RU003707"/>
    </source>
</evidence>
<dbReference type="InterPro" id="IPR029045">
    <property type="entry name" value="ClpP/crotonase-like_dom_sf"/>
</dbReference>
<dbReference type="Pfam" id="PF00378">
    <property type="entry name" value="ECH_1"/>
    <property type="match status" value="1"/>
</dbReference>
<dbReference type="InterPro" id="IPR001753">
    <property type="entry name" value="Enoyl-CoA_hydra/iso"/>
</dbReference>
<reference evidence="3 4" key="1">
    <citation type="submission" date="2024-03" db="EMBL/GenBank/DDBJ databases">
        <title>A high-quality draft genome sequence of Diaporthe vaccinii, a causative agent of upright dieback and viscid rot disease in cranberry plants.</title>
        <authorList>
            <person name="Sarrasin M."/>
            <person name="Lang B.F."/>
            <person name="Burger G."/>
        </authorList>
    </citation>
    <scope>NUCLEOTIDE SEQUENCE [LARGE SCALE GENOMIC DNA]</scope>
    <source>
        <strain evidence="3 4">IS7</strain>
    </source>
</reference>
<gene>
    <name evidence="3" type="ORF">FJTKL_08175</name>
</gene>
<dbReference type="InterPro" id="IPR051683">
    <property type="entry name" value="Enoyl-CoA_Hydratase/Isomerase"/>
</dbReference>
<evidence type="ECO:0000256" key="1">
    <source>
        <dbReference type="ARBA" id="ARBA00005254"/>
    </source>
</evidence>
<dbReference type="CDD" id="cd06558">
    <property type="entry name" value="crotonase-like"/>
    <property type="match status" value="1"/>
</dbReference>
<proteinExistence type="inferred from homology"/>
<dbReference type="InterPro" id="IPR018376">
    <property type="entry name" value="Enoyl-CoA_hyd/isom_CS"/>
</dbReference>
<keyword evidence="4" id="KW-1185">Reference proteome</keyword>
<dbReference type="PROSITE" id="PS00166">
    <property type="entry name" value="ENOYL_COA_HYDRATASE"/>
    <property type="match status" value="1"/>
</dbReference>
<dbReference type="EMBL" id="JBAWTH010000030">
    <property type="protein sequence ID" value="KAL2285525.1"/>
    <property type="molecule type" value="Genomic_DNA"/>
</dbReference>
<accession>A0ABR4ESW0</accession>
<dbReference type="PANTHER" id="PTHR42964">
    <property type="entry name" value="ENOYL-COA HYDRATASE"/>
    <property type="match status" value="1"/>
</dbReference>
<dbReference type="SUPFAM" id="SSF52096">
    <property type="entry name" value="ClpP/crotonase"/>
    <property type="match status" value="1"/>
</dbReference>
<protein>
    <submittedName>
        <fullName evidence="3">Uncharacterized protein</fullName>
    </submittedName>
</protein>
<dbReference type="Gene3D" id="3.90.226.10">
    <property type="entry name" value="2-enoyl-CoA Hydratase, Chain A, domain 1"/>
    <property type="match status" value="1"/>
</dbReference>
<comment type="similarity">
    <text evidence="1 2">Belongs to the enoyl-CoA hydratase/isomerase family.</text>
</comment>
<sequence>MSFLRSLNWAAQSLGSTDYYPRFEHFGRVFSLLPAGSAVTHHDVGKPKVEPRTATEHASWAELQHGDGYDVSRQGRTIKITLDRPNQGNALTLQLTKDLTSVFSRYASDTTVHRIVLTARGRYFCTGMHLQEDLFTSPAQRGSALQDLFNTIDTCPKTTIAAINGPAFGGGVGLAMVCDIRLAVECAYFCLSEAKLGLCPAIVSRYLVREWGISLVRMAMLTAKKIQPRALSNIGAVHALAKDQVDLDNALDRMLSDLMLVAPQASANIKKLLAQVVVDADHNAMDALALDVFQDMFSESSEARYGVGQFREGNRNVNWDNPTVNYVSHLDK</sequence>
<dbReference type="PANTHER" id="PTHR42964:SF1">
    <property type="entry name" value="POLYKETIDE BIOSYNTHESIS ENOYL-COA HYDRATASE PKSH-RELATED"/>
    <property type="match status" value="1"/>
</dbReference>
<evidence type="ECO:0000313" key="4">
    <source>
        <dbReference type="Proteomes" id="UP001600888"/>
    </source>
</evidence>
<evidence type="ECO:0000313" key="3">
    <source>
        <dbReference type="EMBL" id="KAL2285525.1"/>
    </source>
</evidence>
<comment type="caution">
    <text evidence="3">The sequence shown here is derived from an EMBL/GenBank/DDBJ whole genome shotgun (WGS) entry which is preliminary data.</text>
</comment>
<dbReference type="Proteomes" id="UP001600888">
    <property type="component" value="Unassembled WGS sequence"/>
</dbReference>